<feature type="region of interest" description="Disordered" evidence="1">
    <location>
        <begin position="106"/>
        <end position="151"/>
    </location>
</feature>
<name>T1FLQ8_HELRO</name>
<feature type="compositionally biased region" description="Basic and acidic residues" evidence="1">
    <location>
        <begin position="113"/>
        <end position="133"/>
    </location>
</feature>
<reference evidence="2 4" key="2">
    <citation type="journal article" date="2013" name="Nature">
        <title>Insights into bilaterian evolution from three spiralian genomes.</title>
        <authorList>
            <person name="Simakov O."/>
            <person name="Marletaz F."/>
            <person name="Cho S.J."/>
            <person name="Edsinger-Gonzales E."/>
            <person name="Havlak P."/>
            <person name="Hellsten U."/>
            <person name="Kuo D.H."/>
            <person name="Larsson T."/>
            <person name="Lv J."/>
            <person name="Arendt D."/>
            <person name="Savage R."/>
            <person name="Osoegawa K."/>
            <person name="de Jong P."/>
            <person name="Grimwood J."/>
            <person name="Chapman J.A."/>
            <person name="Shapiro H."/>
            <person name="Aerts A."/>
            <person name="Otillar R.P."/>
            <person name="Terry A.Y."/>
            <person name="Boore J.L."/>
            <person name="Grigoriev I.V."/>
            <person name="Lindberg D.R."/>
            <person name="Seaver E.C."/>
            <person name="Weisblat D.A."/>
            <person name="Putnam N.H."/>
            <person name="Rokhsar D.S."/>
        </authorList>
    </citation>
    <scope>NUCLEOTIDE SEQUENCE</scope>
</reference>
<dbReference type="Proteomes" id="UP000015101">
    <property type="component" value="Unassembled WGS sequence"/>
</dbReference>
<dbReference type="HOGENOM" id="CLU_1100772_0_0_1"/>
<evidence type="ECO:0000313" key="2">
    <source>
        <dbReference type="EMBL" id="ESO07048.1"/>
    </source>
</evidence>
<dbReference type="EMBL" id="KB096274">
    <property type="protein sequence ID" value="ESO07048.1"/>
    <property type="molecule type" value="Genomic_DNA"/>
</dbReference>
<dbReference type="GeneID" id="20209757"/>
<feature type="compositionally biased region" description="Basic residues" evidence="1">
    <location>
        <begin position="43"/>
        <end position="53"/>
    </location>
</feature>
<dbReference type="EnsemblMetazoa" id="HelroT184671">
    <property type="protein sequence ID" value="HelroP184671"/>
    <property type="gene ID" value="HelroG184671"/>
</dbReference>
<dbReference type="STRING" id="6412.T1FLQ8"/>
<accession>T1FLQ8</accession>
<keyword evidence="4" id="KW-1185">Reference proteome</keyword>
<dbReference type="CTD" id="20209757"/>
<reference evidence="4" key="1">
    <citation type="submission" date="2012-12" db="EMBL/GenBank/DDBJ databases">
        <authorList>
            <person name="Hellsten U."/>
            <person name="Grimwood J."/>
            <person name="Chapman J.A."/>
            <person name="Shapiro H."/>
            <person name="Aerts A."/>
            <person name="Otillar R.P."/>
            <person name="Terry A.Y."/>
            <person name="Boore J.L."/>
            <person name="Simakov O."/>
            <person name="Marletaz F."/>
            <person name="Cho S.-J."/>
            <person name="Edsinger-Gonzales E."/>
            <person name="Havlak P."/>
            <person name="Kuo D.-H."/>
            <person name="Larsson T."/>
            <person name="Lv J."/>
            <person name="Arendt D."/>
            <person name="Savage R."/>
            <person name="Osoegawa K."/>
            <person name="de Jong P."/>
            <person name="Lindberg D.R."/>
            <person name="Seaver E.C."/>
            <person name="Weisblat D.A."/>
            <person name="Putnam N.H."/>
            <person name="Grigoriev I.V."/>
            <person name="Rokhsar D.S."/>
        </authorList>
    </citation>
    <scope>NUCLEOTIDE SEQUENCE</scope>
</reference>
<evidence type="ECO:0000313" key="4">
    <source>
        <dbReference type="Proteomes" id="UP000015101"/>
    </source>
</evidence>
<evidence type="ECO:0000313" key="3">
    <source>
        <dbReference type="EnsemblMetazoa" id="HelroP184671"/>
    </source>
</evidence>
<reference evidence="3" key="3">
    <citation type="submission" date="2015-06" db="UniProtKB">
        <authorList>
            <consortium name="EnsemblMetazoa"/>
        </authorList>
    </citation>
    <scope>IDENTIFICATION</scope>
</reference>
<evidence type="ECO:0000256" key="1">
    <source>
        <dbReference type="SAM" id="MobiDB-lite"/>
    </source>
</evidence>
<dbReference type="EMBL" id="AMQM01011347">
    <property type="status" value="NOT_ANNOTATED_CDS"/>
    <property type="molecule type" value="Genomic_DNA"/>
</dbReference>
<gene>
    <name evidence="3" type="primary">20209757</name>
    <name evidence="2" type="ORF">HELRODRAFT_184671</name>
</gene>
<dbReference type="RefSeq" id="XP_009014854.1">
    <property type="nucleotide sequence ID" value="XM_009016606.1"/>
</dbReference>
<feature type="compositionally biased region" description="Basic and acidic residues" evidence="1">
    <location>
        <begin position="54"/>
        <end position="69"/>
    </location>
</feature>
<dbReference type="AlphaFoldDB" id="T1FLQ8"/>
<sequence length="253" mass="29903">QDTTVKNLGNEYNYSDFTEKDDSIYQTVTFERKSRRRSDNFLHSKKASSRRSSSHVDHRIYRKETFEQQQERLKRQMKIQKKLEKQSEKRRSLRVTELFNENVVKRLTSGRNNNEKNKETQNKKKLSKSEQGDKNGIQNSSLPPCHRRSKNFWNRETQSPFRMLGLYSYEQENDLLQQNGNESFLKSNKNSSNQENKLLKELEHNQTSCDAETDDVKSSKIHICAGGDDACNKYGSGNKLKKYFSNFEKFFRK</sequence>
<proteinExistence type="predicted"/>
<protein>
    <submittedName>
        <fullName evidence="2 3">Uncharacterized protein</fullName>
    </submittedName>
</protein>
<feature type="region of interest" description="Disordered" evidence="1">
    <location>
        <begin position="33"/>
        <end position="69"/>
    </location>
</feature>
<dbReference type="InParanoid" id="T1FLQ8"/>
<dbReference type="KEGG" id="hro:HELRODRAFT_184671"/>
<organism evidence="3 4">
    <name type="scientific">Helobdella robusta</name>
    <name type="common">Californian leech</name>
    <dbReference type="NCBI Taxonomy" id="6412"/>
    <lineage>
        <taxon>Eukaryota</taxon>
        <taxon>Metazoa</taxon>
        <taxon>Spiralia</taxon>
        <taxon>Lophotrochozoa</taxon>
        <taxon>Annelida</taxon>
        <taxon>Clitellata</taxon>
        <taxon>Hirudinea</taxon>
        <taxon>Rhynchobdellida</taxon>
        <taxon>Glossiphoniidae</taxon>
        <taxon>Helobdella</taxon>
    </lineage>
</organism>